<keyword evidence="1" id="KW-0479">Metal-binding</keyword>
<organism evidence="4 5">
    <name type="scientific">Terrimonas rubra</name>
    <dbReference type="NCBI Taxonomy" id="1035890"/>
    <lineage>
        <taxon>Bacteria</taxon>
        <taxon>Pseudomonadati</taxon>
        <taxon>Bacteroidota</taxon>
        <taxon>Chitinophagia</taxon>
        <taxon>Chitinophagales</taxon>
        <taxon>Chitinophagaceae</taxon>
        <taxon>Terrimonas</taxon>
    </lineage>
</organism>
<dbReference type="GO" id="GO:0016829">
    <property type="term" value="F:lyase activity"/>
    <property type="evidence" value="ECO:0007669"/>
    <property type="project" value="UniProtKB-KW"/>
</dbReference>
<evidence type="ECO:0000256" key="2">
    <source>
        <dbReference type="ARBA" id="ARBA00023180"/>
    </source>
</evidence>
<dbReference type="Proteomes" id="UP001597511">
    <property type="component" value="Unassembled WGS sequence"/>
</dbReference>
<evidence type="ECO:0000256" key="1">
    <source>
        <dbReference type="ARBA" id="ARBA00022723"/>
    </source>
</evidence>
<dbReference type="InterPro" id="IPR011050">
    <property type="entry name" value="Pectin_lyase_fold/virulence"/>
</dbReference>
<protein>
    <submittedName>
        <fullName evidence="4">Pectate lyase</fullName>
    </submittedName>
</protein>
<accession>A0ABW6A1G7</accession>
<sequence length="442" mass="47825">MKNILIKTGAACLFTMMNMTGIAQQTVAFPGAEGFGKYTTGGRGGKVIKVTNLNDDGPGSLRAAITTKGPRIVVFDVSGTIELKSRLVIKNNDITIAGQTAPGDGICIRGYNTNIGADNVIIRYLRFRLGAENKQEDDALNGTNHKGIIIDHCSMTWSVDECASFYRNREFTLQWSLIAQSLNNSVHTKGNHGYGGIWGGEGASFHHNLIASNTSRNPRFSGSSTTVNPEGELVDFRNNVIFNWAGNSVYGGEKGRYNMVNNYYIPGPATVSKNVKARIVNPSAPYGQFFVAGNYMDGSAEVTADNWKGVHCEHPDSVKVNKAFEVVAISDQSAKEAYQQVLASAGASLRRDAVDNGIVNDVKRRRSTDGVKQNGIIDTPEQVGGWPVLTSLSAEKDTDGDGMPDAWEIKHGLNPDDAGDAVKYTLQKAYTNIEVYINSIVK</sequence>
<dbReference type="RefSeq" id="WP_386095122.1">
    <property type="nucleotide sequence ID" value="NZ_JBHUOZ010000001.1"/>
</dbReference>
<dbReference type="InterPro" id="IPR012334">
    <property type="entry name" value="Pectin_lyas_fold"/>
</dbReference>
<dbReference type="PANTHER" id="PTHR42970:SF1">
    <property type="entry name" value="PECTATE LYASE C-RELATED"/>
    <property type="match status" value="1"/>
</dbReference>
<keyword evidence="4" id="KW-0456">Lyase</keyword>
<dbReference type="InterPro" id="IPR052063">
    <property type="entry name" value="Polysaccharide_Lyase_1"/>
</dbReference>
<keyword evidence="3" id="KW-0732">Signal</keyword>
<dbReference type="EMBL" id="JBHUOZ010000001">
    <property type="protein sequence ID" value="MFD2918686.1"/>
    <property type="molecule type" value="Genomic_DNA"/>
</dbReference>
<proteinExistence type="predicted"/>
<dbReference type="PANTHER" id="PTHR42970">
    <property type="entry name" value="PECTATE LYASE C-RELATED"/>
    <property type="match status" value="1"/>
</dbReference>
<name>A0ABW6A1G7_9BACT</name>
<evidence type="ECO:0000256" key="3">
    <source>
        <dbReference type="SAM" id="SignalP"/>
    </source>
</evidence>
<keyword evidence="2" id="KW-0325">Glycoprotein</keyword>
<gene>
    <name evidence="4" type="ORF">ACFS6H_03120</name>
</gene>
<keyword evidence="5" id="KW-1185">Reference proteome</keyword>
<comment type="caution">
    <text evidence="4">The sequence shown here is derived from an EMBL/GenBank/DDBJ whole genome shotgun (WGS) entry which is preliminary data.</text>
</comment>
<evidence type="ECO:0000313" key="5">
    <source>
        <dbReference type="Proteomes" id="UP001597511"/>
    </source>
</evidence>
<dbReference type="SUPFAM" id="SSF51126">
    <property type="entry name" value="Pectin lyase-like"/>
    <property type="match status" value="1"/>
</dbReference>
<dbReference type="Gene3D" id="2.160.20.10">
    <property type="entry name" value="Single-stranded right-handed beta-helix, Pectin lyase-like"/>
    <property type="match status" value="1"/>
</dbReference>
<feature type="signal peptide" evidence="3">
    <location>
        <begin position="1"/>
        <end position="23"/>
    </location>
</feature>
<evidence type="ECO:0000313" key="4">
    <source>
        <dbReference type="EMBL" id="MFD2918686.1"/>
    </source>
</evidence>
<reference evidence="5" key="1">
    <citation type="journal article" date="2019" name="Int. J. Syst. Evol. Microbiol.">
        <title>The Global Catalogue of Microorganisms (GCM) 10K type strain sequencing project: providing services to taxonomists for standard genome sequencing and annotation.</title>
        <authorList>
            <consortium name="The Broad Institute Genomics Platform"/>
            <consortium name="The Broad Institute Genome Sequencing Center for Infectious Disease"/>
            <person name="Wu L."/>
            <person name="Ma J."/>
        </authorList>
    </citation>
    <scope>NUCLEOTIDE SEQUENCE [LARGE SCALE GENOMIC DNA]</scope>
    <source>
        <strain evidence="5">KCTC 23299</strain>
    </source>
</reference>
<feature type="chain" id="PRO_5046048085" evidence="3">
    <location>
        <begin position="24"/>
        <end position="442"/>
    </location>
</feature>